<gene>
    <name evidence="2" type="ORF">GCM10010124_22320</name>
</gene>
<feature type="transmembrane region" description="Helical" evidence="1">
    <location>
        <begin position="33"/>
        <end position="50"/>
    </location>
</feature>
<sequence length="54" mass="5649">MKYLVVLAAAAVAALGFAALRYGEADDSPGMQLIGVLLVVAAAFGAWRGLRRTR</sequence>
<proteinExistence type="predicted"/>
<comment type="caution">
    <text evidence="2">The sequence shown here is derived from an EMBL/GenBank/DDBJ whole genome shotgun (WGS) entry which is preliminary data.</text>
</comment>
<name>A0A8J3BUD6_9ACTN</name>
<dbReference type="Proteomes" id="UP000662200">
    <property type="component" value="Unassembled WGS sequence"/>
</dbReference>
<dbReference type="EMBL" id="BMQC01000006">
    <property type="protein sequence ID" value="GGK29098.1"/>
    <property type="molecule type" value="Genomic_DNA"/>
</dbReference>
<protein>
    <submittedName>
        <fullName evidence="2">Uncharacterized protein</fullName>
    </submittedName>
</protein>
<reference evidence="2" key="2">
    <citation type="submission" date="2020-09" db="EMBL/GenBank/DDBJ databases">
        <authorList>
            <person name="Sun Q."/>
            <person name="Ohkuma M."/>
        </authorList>
    </citation>
    <scope>NUCLEOTIDE SEQUENCE</scope>
    <source>
        <strain evidence="2">JCM 3091</strain>
    </source>
</reference>
<keyword evidence="1" id="KW-1133">Transmembrane helix</keyword>
<evidence type="ECO:0000256" key="1">
    <source>
        <dbReference type="SAM" id="Phobius"/>
    </source>
</evidence>
<organism evidence="2 3">
    <name type="scientific">Pilimelia terevasa</name>
    <dbReference type="NCBI Taxonomy" id="53372"/>
    <lineage>
        <taxon>Bacteria</taxon>
        <taxon>Bacillati</taxon>
        <taxon>Actinomycetota</taxon>
        <taxon>Actinomycetes</taxon>
        <taxon>Micromonosporales</taxon>
        <taxon>Micromonosporaceae</taxon>
        <taxon>Pilimelia</taxon>
    </lineage>
</organism>
<keyword evidence="1" id="KW-0812">Transmembrane</keyword>
<accession>A0A8J3BUD6</accession>
<dbReference type="RefSeq" id="WP_189114184.1">
    <property type="nucleotide sequence ID" value="NZ_BMQC01000006.1"/>
</dbReference>
<evidence type="ECO:0000313" key="3">
    <source>
        <dbReference type="Proteomes" id="UP000662200"/>
    </source>
</evidence>
<evidence type="ECO:0000313" key="2">
    <source>
        <dbReference type="EMBL" id="GGK29098.1"/>
    </source>
</evidence>
<dbReference type="AlphaFoldDB" id="A0A8J3BUD6"/>
<keyword evidence="1" id="KW-0472">Membrane</keyword>
<reference evidence="2" key="1">
    <citation type="journal article" date="2014" name="Int. J. Syst. Evol. Microbiol.">
        <title>Complete genome sequence of Corynebacterium casei LMG S-19264T (=DSM 44701T), isolated from a smear-ripened cheese.</title>
        <authorList>
            <consortium name="US DOE Joint Genome Institute (JGI-PGF)"/>
            <person name="Walter F."/>
            <person name="Albersmeier A."/>
            <person name="Kalinowski J."/>
            <person name="Ruckert C."/>
        </authorList>
    </citation>
    <scope>NUCLEOTIDE SEQUENCE</scope>
    <source>
        <strain evidence="2">JCM 3091</strain>
    </source>
</reference>
<keyword evidence="3" id="KW-1185">Reference proteome</keyword>